<dbReference type="GO" id="GO:0004582">
    <property type="term" value="F:dolichyl-phosphate beta-D-mannosyltransferase activity"/>
    <property type="evidence" value="ECO:0007669"/>
    <property type="project" value="UniProtKB-EC"/>
</dbReference>
<dbReference type="SUPFAM" id="SSF53448">
    <property type="entry name" value="Nucleotide-diphospho-sugar transferases"/>
    <property type="match status" value="1"/>
</dbReference>
<sequence>MLPKSCIVLPTFNEVDNVEIVVRAVRAYGCDVLVVDDGSHDGTAAIADRLAANDTGVRVLHRPLKTGLGDAYGAGFALVVDDYAVIGQMDADLSHNPVDVPRLLAVIGDGADVAIGSRYVPGGGVGDWSLMRRMLSSGGNRYARFMLGGDVRDMTGGFRAFTSAALRALDPAGCTAAGYAFQVEMAARAQHLGLEVREVPIIFRDRVRGVSKMDGKIAREAIVLITKWGAQRVWRKLRRGNH</sequence>
<name>A0A3B0TLV6_9ZZZZ</name>
<comment type="similarity">
    <text evidence="1">Belongs to the glycosyltransferase 2 family.</text>
</comment>
<dbReference type="Gene3D" id="3.90.550.10">
    <property type="entry name" value="Spore Coat Polysaccharide Biosynthesis Protein SpsA, Chain A"/>
    <property type="match status" value="1"/>
</dbReference>
<evidence type="ECO:0000256" key="2">
    <source>
        <dbReference type="ARBA" id="ARBA00022676"/>
    </source>
</evidence>
<evidence type="ECO:0000259" key="4">
    <source>
        <dbReference type="Pfam" id="PF00535"/>
    </source>
</evidence>
<dbReference type="CDD" id="cd06442">
    <property type="entry name" value="DPM1_like"/>
    <property type="match status" value="1"/>
</dbReference>
<dbReference type="FunFam" id="3.90.550.10:FF:000122">
    <property type="entry name" value="Dolichol-phosphate mannosyltransferase subunit 1"/>
    <property type="match status" value="1"/>
</dbReference>
<accession>A0A3B0TLV6</accession>
<protein>
    <submittedName>
        <fullName evidence="5">Dolichol-phosphate mannosyltransferase in lipid-linked oligosaccharide synthesis cluster</fullName>
        <ecNumber evidence="5">2.4.1.83</ecNumber>
    </submittedName>
</protein>
<organism evidence="5">
    <name type="scientific">hydrothermal vent metagenome</name>
    <dbReference type="NCBI Taxonomy" id="652676"/>
    <lineage>
        <taxon>unclassified sequences</taxon>
        <taxon>metagenomes</taxon>
        <taxon>ecological metagenomes</taxon>
    </lineage>
</organism>
<dbReference type="PANTHER" id="PTHR43398:SF1">
    <property type="entry name" value="DOLICHOL-PHOSPHATE MANNOSYLTRANSFERASE SUBUNIT 1"/>
    <property type="match status" value="1"/>
</dbReference>
<evidence type="ECO:0000256" key="1">
    <source>
        <dbReference type="ARBA" id="ARBA00006739"/>
    </source>
</evidence>
<keyword evidence="3 5" id="KW-0808">Transferase</keyword>
<evidence type="ECO:0000313" key="5">
    <source>
        <dbReference type="EMBL" id="VAW09624.1"/>
    </source>
</evidence>
<reference evidence="5" key="1">
    <citation type="submission" date="2018-06" db="EMBL/GenBank/DDBJ databases">
        <authorList>
            <person name="Zhirakovskaya E."/>
        </authorList>
    </citation>
    <scope>NUCLEOTIDE SEQUENCE</scope>
</reference>
<feature type="domain" description="Glycosyltransferase 2-like" evidence="4">
    <location>
        <begin position="6"/>
        <end position="167"/>
    </location>
</feature>
<dbReference type="PANTHER" id="PTHR43398">
    <property type="entry name" value="DOLICHOL-PHOSPHATE MANNOSYLTRANSFERASE SUBUNIT 1"/>
    <property type="match status" value="1"/>
</dbReference>
<dbReference type="Pfam" id="PF00535">
    <property type="entry name" value="Glycos_transf_2"/>
    <property type="match status" value="1"/>
</dbReference>
<dbReference type="AlphaFoldDB" id="A0A3B0TLV6"/>
<dbReference type="InterPro" id="IPR029044">
    <property type="entry name" value="Nucleotide-diphossugar_trans"/>
</dbReference>
<dbReference type="EC" id="2.4.1.83" evidence="5"/>
<dbReference type="GO" id="GO:0009247">
    <property type="term" value="P:glycolipid biosynthetic process"/>
    <property type="evidence" value="ECO:0007669"/>
    <property type="project" value="TreeGrafter"/>
</dbReference>
<dbReference type="InterPro" id="IPR039528">
    <property type="entry name" value="DPM1-like"/>
</dbReference>
<dbReference type="InterPro" id="IPR001173">
    <property type="entry name" value="Glyco_trans_2-like"/>
</dbReference>
<dbReference type="EMBL" id="UOEK01000618">
    <property type="protein sequence ID" value="VAW09624.1"/>
    <property type="molecule type" value="Genomic_DNA"/>
</dbReference>
<keyword evidence="2 5" id="KW-0328">Glycosyltransferase</keyword>
<dbReference type="GO" id="GO:0016020">
    <property type="term" value="C:membrane"/>
    <property type="evidence" value="ECO:0007669"/>
    <property type="project" value="GOC"/>
</dbReference>
<evidence type="ECO:0000256" key="3">
    <source>
        <dbReference type="ARBA" id="ARBA00022679"/>
    </source>
</evidence>
<proteinExistence type="inferred from homology"/>
<gene>
    <name evidence="5" type="ORF">MNBD_ACTINO02-514</name>
</gene>